<proteinExistence type="predicted"/>
<accession>A0ABP9EEZ1</accession>
<reference evidence="2" key="1">
    <citation type="journal article" date="2019" name="Int. J. Syst. Evol. Microbiol.">
        <title>The Global Catalogue of Microorganisms (GCM) 10K type strain sequencing project: providing services to taxonomists for standard genome sequencing and annotation.</title>
        <authorList>
            <consortium name="The Broad Institute Genomics Platform"/>
            <consortium name="The Broad Institute Genome Sequencing Center for Infectious Disease"/>
            <person name="Wu L."/>
            <person name="Ma J."/>
        </authorList>
    </citation>
    <scope>NUCLEOTIDE SEQUENCE [LARGE SCALE GENOMIC DNA]</scope>
    <source>
        <strain evidence="2">JCM 18401</strain>
    </source>
</reference>
<name>A0ABP9EEZ1_9GAMM</name>
<dbReference type="Proteomes" id="UP001499988">
    <property type="component" value="Unassembled WGS sequence"/>
</dbReference>
<comment type="caution">
    <text evidence="1">The sequence shown here is derived from an EMBL/GenBank/DDBJ whole genome shotgun (WGS) entry which is preliminary data.</text>
</comment>
<protein>
    <submittedName>
        <fullName evidence="1">Uncharacterized protein</fullName>
    </submittedName>
</protein>
<evidence type="ECO:0000313" key="2">
    <source>
        <dbReference type="Proteomes" id="UP001499988"/>
    </source>
</evidence>
<keyword evidence="2" id="KW-1185">Reference proteome</keyword>
<organism evidence="1 2">
    <name type="scientific">Ferrimonas pelagia</name>
    <dbReference type="NCBI Taxonomy" id="1177826"/>
    <lineage>
        <taxon>Bacteria</taxon>
        <taxon>Pseudomonadati</taxon>
        <taxon>Pseudomonadota</taxon>
        <taxon>Gammaproteobacteria</taxon>
        <taxon>Alteromonadales</taxon>
        <taxon>Ferrimonadaceae</taxon>
        <taxon>Ferrimonas</taxon>
    </lineage>
</organism>
<dbReference type="EMBL" id="BAABJZ010000009">
    <property type="protein sequence ID" value="GAA4876945.1"/>
    <property type="molecule type" value="Genomic_DNA"/>
</dbReference>
<evidence type="ECO:0000313" key="1">
    <source>
        <dbReference type="EMBL" id="GAA4876945.1"/>
    </source>
</evidence>
<sequence length="468" mass="52867">MNGVEVKVKASDLISWNRLDLGIKMALAESLSQEYQDTYYKEAYRSHIFAITEGTLLENGNESKNSYDSFESSFEETFSSIREHGFDDSKSKVPVALDGSIINGAHRVSSAAYLGDSVVIEQTKEKSKSYDYNFFLERGVDISKIELGVRKLTSYSKNIRVACLWPSASTHSDKLLKLLEGTVVYEKELELGLNGVKNLVCQFYQGEPWLGTPSSGFSGSVGKAIPCYAKGGKTKVYWFERNDRDLVELKEKFRSIIGTGKHSVHMTDDEYETRDISDLLLKDDGVEILNQLNMESSSSEISNIFSFKAEVAKCMQKQDDFLVVGSLPLSLYNLRKADDIDYIHASSVDCTSAPHNEVMDSHNKYSGFFKYSVDELVKNDRCWVKLWGVKLLTIELLKDFKANRGEQKDKIDLELIGTIGDRSFWKDTTNKCRVVTLRARTKVKYSTAGFLKHIGLFNVVQKLRGKAR</sequence>
<gene>
    <name evidence="1" type="ORF">GCM10023333_07760</name>
</gene>